<keyword evidence="4" id="KW-0479">Metal-binding</keyword>
<dbReference type="GO" id="GO:0046872">
    <property type="term" value="F:metal ion binding"/>
    <property type="evidence" value="ECO:0007669"/>
    <property type="project" value="UniProtKB-KW"/>
</dbReference>
<evidence type="ECO:0000256" key="2">
    <source>
        <dbReference type="ARBA" id="ARBA00022485"/>
    </source>
</evidence>
<keyword evidence="3" id="KW-0949">S-adenosyl-L-methionine</keyword>
<reference evidence="8 9" key="1">
    <citation type="submission" date="2016-10" db="EMBL/GenBank/DDBJ databases">
        <authorList>
            <person name="de Groot N.N."/>
        </authorList>
    </citation>
    <scope>NUCLEOTIDE SEQUENCE [LARGE SCALE GENOMIC DNA]</scope>
    <source>
        <strain evidence="8 9">SLAS-1</strain>
    </source>
</reference>
<dbReference type="InterPro" id="IPR050377">
    <property type="entry name" value="Radical_SAM_PqqE_MftC-like"/>
</dbReference>
<dbReference type="AlphaFoldDB" id="A0A1G9SNF0"/>
<evidence type="ECO:0000256" key="1">
    <source>
        <dbReference type="ARBA" id="ARBA00001966"/>
    </source>
</evidence>
<dbReference type="Pfam" id="PF04055">
    <property type="entry name" value="Radical_SAM"/>
    <property type="match status" value="1"/>
</dbReference>
<dbReference type="CDD" id="cd21121">
    <property type="entry name" value="SPASM_Cmo-like"/>
    <property type="match status" value="1"/>
</dbReference>
<evidence type="ECO:0000313" key="8">
    <source>
        <dbReference type="EMBL" id="SDM36857.1"/>
    </source>
</evidence>
<dbReference type="InterPro" id="IPR006638">
    <property type="entry name" value="Elp3/MiaA/NifB-like_rSAM"/>
</dbReference>
<name>A0A1G9SNF0_9FIRM</name>
<dbReference type="InterPro" id="IPR007197">
    <property type="entry name" value="rSAM"/>
</dbReference>
<keyword evidence="6" id="KW-0411">Iron-sulfur</keyword>
<dbReference type="SMART" id="SM00729">
    <property type="entry name" value="Elp3"/>
    <property type="match status" value="1"/>
</dbReference>
<dbReference type="Pfam" id="PF13186">
    <property type="entry name" value="SPASM"/>
    <property type="match status" value="1"/>
</dbReference>
<keyword evidence="5" id="KW-0408">Iron</keyword>
<dbReference type="PANTHER" id="PTHR11228:SF34">
    <property type="entry name" value="TUNGSTEN-CONTAINING ALDEHYDE FERREDOXIN OXIDOREDUCTASE COFACTOR MODIFYING PROTEIN"/>
    <property type="match status" value="1"/>
</dbReference>
<dbReference type="SFLD" id="SFLDS00029">
    <property type="entry name" value="Radical_SAM"/>
    <property type="match status" value="1"/>
</dbReference>
<protein>
    <submittedName>
        <fullName evidence="8">Tungsten cofactor oxidoreducase radical SAM maturase</fullName>
    </submittedName>
</protein>
<dbReference type="PROSITE" id="PS51918">
    <property type="entry name" value="RADICAL_SAM"/>
    <property type="match status" value="1"/>
</dbReference>
<evidence type="ECO:0000256" key="4">
    <source>
        <dbReference type="ARBA" id="ARBA00022723"/>
    </source>
</evidence>
<dbReference type="OrthoDB" id="9810775at2"/>
<dbReference type="InterPro" id="IPR034391">
    <property type="entry name" value="AdoMet-like_SPASM_containing"/>
</dbReference>
<dbReference type="SFLD" id="SFLDG01387">
    <property type="entry name" value="BtrN-like_SPASM_domain_contain"/>
    <property type="match status" value="1"/>
</dbReference>
<proteinExistence type="predicted"/>
<dbReference type="InterPro" id="IPR023885">
    <property type="entry name" value="4Fe4S-binding_SPASM_dom"/>
</dbReference>
<dbReference type="CDD" id="cd01335">
    <property type="entry name" value="Radical_SAM"/>
    <property type="match status" value="1"/>
</dbReference>
<dbReference type="Gene3D" id="3.20.20.70">
    <property type="entry name" value="Aldolase class I"/>
    <property type="match status" value="1"/>
</dbReference>
<dbReference type="SFLD" id="SFLDG01067">
    <property type="entry name" value="SPASM/twitch_domain_containing"/>
    <property type="match status" value="1"/>
</dbReference>
<sequence length="392" mass="45654">MTQLNVSKRHLKNKKEIEKIIDARDYVIEKKNKGIMFHEARPDIKKIYIEVSTRCNLNCITCIRHSWSLEHKDMSLELFEELVQQLDTFSNLKKVVIGGLGEPFMNPDIMKMTELIKNKGYEVKITTNGMLLNRSIFEKLVSLNVDELVISIDSFQEEEFENIRKGGELKELKEKLLQLKDIKEEEETIFPRVSMEFVLMESNRDQLNLLSEKARDLGVLNILVTNLLPYREKMTDEILYGQGEEELDLPIKFWSTPIEGLSTMCTMDMPDMNWNADRQCDFINADACVITVEGEVAPCYALMHSYTYYIFGREKIVKSHSFGSIREESLEGIWTSPDYVKFRDRVREYSFPSYQDCKINDNCSYARENQDCWGNIPSCADCLWAQSIVRCP</sequence>
<dbReference type="SUPFAM" id="SSF102114">
    <property type="entry name" value="Radical SAM enzymes"/>
    <property type="match status" value="1"/>
</dbReference>
<dbReference type="GO" id="GO:0051536">
    <property type="term" value="F:iron-sulfur cluster binding"/>
    <property type="evidence" value="ECO:0007669"/>
    <property type="project" value="UniProtKB-KW"/>
</dbReference>
<dbReference type="Proteomes" id="UP000199476">
    <property type="component" value="Unassembled WGS sequence"/>
</dbReference>
<dbReference type="GO" id="GO:0003824">
    <property type="term" value="F:catalytic activity"/>
    <property type="evidence" value="ECO:0007669"/>
    <property type="project" value="InterPro"/>
</dbReference>
<gene>
    <name evidence="8" type="ORF">SAMN04488692_1303</name>
</gene>
<accession>A0A1G9SNF0</accession>
<evidence type="ECO:0000259" key="7">
    <source>
        <dbReference type="PROSITE" id="PS51918"/>
    </source>
</evidence>
<evidence type="ECO:0000256" key="5">
    <source>
        <dbReference type="ARBA" id="ARBA00023004"/>
    </source>
</evidence>
<organism evidence="8 9">
    <name type="scientific">Halarsenatibacter silvermanii</name>
    <dbReference type="NCBI Taxonomy" id="321763"/>
    <lineage>
        <taxon>Bacteria</taxon>
        <taxon>Bacillati</taxon>
        <taxon>Bacillota</taxon>
        <taxon>Clostridia</taxon>
        <taxon>Halanaerobiales</taxon>
        <taxon>Halarsenatibacteraceae</taxon>
        <taxon>Halarsenatibacter</taxon>
    </lineage>
</organism>
<dbReference type="RefSeq" id="WP_089761960.1">
    <property type="nucleotide sequence ID" value="NZ_FNGO01000030.1"/>
</dbReference>
<evidence type="ECO:0000313" key="9">
    <source>
        <dbReference type="Proteomes" id="UP000199476"/>
    </source>
</evidence>
<evidence type="ECO:0000256" key="3">
    <source>
        <dbReference type="ARBA" id="ARBA00022691"/>
    </source>
</evidence>
<dbReference type="InterPro" id="IPR027604">
    <property type="entry name" value="W_rSAM_matur"/>
</dbReference>
<dbReference type="EMBL" id="FNGO01000030">
    <property type="protein sequence ID" value="SDM36857.1"/>
    <property type="molecule type" value="Genomic_DNA"/>
</dbReference>
<dbReference type="PANTHER" id="PTHR11228">
    <property type="entry name" value="RADICAL SAM DOMAIN PROTEIN"/>
    <property type="match status" value="1"/>
</dbReference>
<dbReference type="InterPro" id="IPR013785">
    <property type="entry name" value="Aldolase_TIM"/>
</dbReference>
<keyword evidence="2" id="KW-0004">4Fe-4S</keyword>
<evidence type="ECO:0000256" key="6">
    <source>
        <dbReference type="ARBA" id="ARBA00023014"/>
    </source>
</evidence>
<comment type="cofactor">
    <cofactor evidence="1">
        <name>[4Fe-4S] cluster</name>
        <dbReference type="ChEBI" id="CHEBI:49883"/>
    </cofactor>
</comment>
<feature type="domain" description="Radical SAM core" evidence="7">
    <location>
        <begin position="41"/>
        <end position="257"/>
    </location>
</feature>
<keyword evidence="9" id="KW-1185">Reference proteome</keyword>
<dbReference type="STRING" id="321763.SAMN04488692_1303"/>
<dbReference type="InterPro" id="IPR058240">
    <property type="entry name" value="rSAM_sf"/>
</dbReference>
<dbReference type="NCBIfam" id="TIGR04317">
    <property type="entry name" value="W_rSAM_matur"/>
    <property type="match status" value="1"/>
</dbReference>